<keyword evidence="1 3" id="KW-0378">Hydrolase</keyword>
<dbReference type="Proteomes" id="UP001236748">
    <property type="component" value="Chromosome"/>
</dbReference>
<dbReference type="GO" id="GO:0016787">
    <property type="term" value="F:hydrolase activity"/>
    <property type="evidence" value="ECO:0007669"/>
    <property type="project" value="UniProtKB-KW"/>
</dbReference>
<reference evidence="3 4" key="1">
    <citation type="submission" date="2023-02" db="EMBL/GenBank/DDBJ databases">
        <title>Evolution of Hrp T3SS in non-pathogenic Pseudomonas fluorescens.</title>
        <authorList>
            <person name="Liao K."/>
            <person name="Wei H."/>
            <person name="Gu Y."/>
        </authorList>
    </citation>
    <scope>NUCLEOTIDE SEQUENCE [LARGE SCALE GENOMIC DNA]</scope>
    <source>
        <strain evidence="3 4">FP2043</strain>
    </source>
</reference>
<keyword evidence="4" id="KW-1185">Reference proteome</keyword>
<evidence type="ECO:0000313" key="4">
    <source>
        <dbReference type="Proteomes" id="UP001236748"/>
    </source>
</evidence>
<accession>A0ABY9FNZ1</accession>
<organism evidence="3 4">
    <name type="scientific">Pseudomonas lurida</name>
    <dbReference type="NCBI Taxonomy" id="244566"/>
    <lineage>
        <taxon>Bacteria</taxon>
        <taxon>Pseudomonadati</taxon>
        <taxon>Pseudomonadota</taxon>
        <taxon>Gammaproteobacteria</taxon>
        <taxon>Pseudomonadales</taxon>
        <taxon>Pseudomonadaceae</taxon>
        <taxon>Pseudomonas</taxon>
    </lineage>
</organism>
<dbReference type="PANTHER" id="PTHR48081:SF13">
    <property type="entry name" value="ALPHA_BETA HYDROLASE"/>
    <property type="match status" value="1"/>
</dbReference>
<name>A0ABY9FNZ1_9PSED</name>
<dbReference type="RefSeq" id="WP_082001401.1">
    <property type="nucleotide sequence ID" value="NZ_CP117450.1"/>
</dbReference>
<evidence type="ECO:0000313" key="3">
    <source>
        <dbReference type="EMBL" id="WLH05032.1"/>
    </source>
</evidence>
<protein>
    <submittedName>
        <fullName evidence="3">Alpha/beta hydrolase</fullName>
    </submittedName>
</protein>
<evidence type="ECO:0000256" key="1">
    <source>
        <dbReference type="ARBA" id="ARBA00022801"/>
    </source>
</evidence>
<dbReference type="Pfam" id="PF20434">
    <property type="entry name" value="BD-FAE"/>
    <property type="match status" value="1"/>
</dbReference>
<dbReference type="SUPFAM" id="SSF53474">
    <property type="entry name" value="alpha/beta-Hydrolases"/>
    <property type="match status" value="1"/>
</dbReference>
<dbReference type="Gene3D" id="3.40.50.1820">
    <property type="entry name" value="alpha/beta hydrolase"/>
    <property type="match status" value="1"/>
</dbReference>
<gene>
    <name evidence="3" type="ORF">PSH67_19545</name>
</gene>
<evidence type="ECO:0000259" key="2">
    <source>
        <dbReference type="Pfam" id="PF20434"/>
    </source>
</evidence>
<feature type="domain" description="BD-FAE-like" evidence="2">
    <location>
        <begin position="58"/>
        <end position="270"/>
    </location>
</feature>
<proteinExistence type="predicted"/>
<dbReference type="InterPro" id="IPR029058">
    <property type="entry name" value="AB_hydrolase_fold"/>
</dbReference>
<dbReference type="EMBL" id="CP117450">
    <property type="protein sequence ID" value="WLH05032.1"/>
    <property type="molecule type" value="Genomic_DNA"/>
</dbReference>
<dbReference type="InterPro" id="IPR049492">
    <property type="entry name" value="BD-FAE-like_dom"/>
</dbReference>
<dbReference type="PANTHER" id="PTHR48081">
    <property type="entry name" value="AB HYDROLASE SUPERFAMILY PROTEIN C4A8.06C"/>
    <property type="match status" value="1"/>
</dbReference>
<sequence length="315" mass="34345">MPSNNTTTTHRVSTSGARILGLPPLPLRDQIDHLSGVVYSQITDVRSVRKLEMSLLIPRNDTPKPAIVFLPGGGFISSHHDRFIELRYALAQKGFVVAAAQYRVLPERYPAPVEDCKTAVRYLRAHAQDFGIDPTRIGVIGNSAGGYLAQMLGLTNDESKFEKGPYLEQSSAVQAVASLYGISSLLDVSSSLSKASHATHASPASPEALLVHGLTVGDRDGKSIQDDPELVVSCSPVGYLEGKKPPFLIMHGTADKLLSPMQSGRLYTELVTRGNYADYYLLEGAGHGDIFWFQPSVIDIVADWFQRVLWESSHV</sequence>
<dbReference type="InterPro" id="IPR050300">
    <property type="entry name" value="GDXG_lipolytic_enzyme"/>
</dbReference>